<reference evidence="2" key="1">
    <citation type="journal article" date="2021" name="New Phytol.">
        <title>Evolutionary innovations through gain and loss of genes in the ectomycorrhizal Boletales.</title>
        <authorList>
            <person name="Wu G."/>
            <person name="Miyauchi S."/>
            <person name="Morin E."/>
            <person name="Kuo A."/>
            <person name="Drula E."/>
            <person name="Varga T."/>
            <person name="Kohler A."/>
            <person name="Feng B."/>
            <person name="Cao Y."/>
            <person name="Lipzen A."/>
            <person name="Daum C."/>
            <person name="Hundley H."/>
            <person name="Pangilinan J."/>
            <person name="Johnson J."/>
            <person name="Barry K."/>
            <person name="LaButti K."/>
            <person name="Ng V."/>
            <person name="Ahrendt S."/>
            <person name="Min B."/>
            <person name="Choi I.G."/>
            <person name="Park H."/>
            <person name="Plett J.M."/>
            <person name="Magnuson J."/>
            <person name="Spatafora J.W."/>
            <person name="Nagy L.G."/>
            <person name="Henrissat B."/>
            <person name="Grigoriev I.V."/>
            <person name="Yang Z.L."/>
            <person name="Xu J."/>
            <person name="Martin F.M."/>
        </authorList>
    </citation>
    <scope>NUCLEOTIDE SEQUENCE</scope>
    <source>
        <strain evidence="2">KKN 215</strain>
    </source>
</reference>
<feature type="region of interest" description="Disordered" evidence="1">
    <location>
        <begin position="265"/>
        <end position="294"/>
    </location>
</feature>
<evidence type="ECO:0000256" key="1">
    <source>
        <dbReference type="SAM" id="MobiDB-lite"/>
    </source>
</evidence>
<proteinExistence type="predicted"/>
<accession>A0A8K0XKW2</accession>
<name>A0A8K0XKW2_9AGAR</name>
<feature type="region of interest" description="Disordered" evidence="1">
    <location>
        <begin position="397"/>
        <end position="418"/>
    </location>
</feature>
<organism evidence="2 3">
    <name type="scientific">Cristinia sonorae</name>
    <dbReference type="NCBI Taxonomy" id="1940300"/>
    <lineage>
        <taxon>Eukaryota</taxon>
        <taxon>Fungi</taxon>
        <taxon>Dikarya</taxon>
        <taxon>Basidiomycota</taxon>
        <taxon>Agaricomycotina</taxon>
        <taxon>Agaricomycetes</taxon>
        <taxon>Agaricomycetidae</taxon>
        <taxon>Agaricales</taxon>
        <taxon>Pleurotineae</taxon>
        <taxon>Stephanosporaceae</taxon>
        <taxon>Cristinia</taxon>
    </lineage>
</organism>
<gene>
    <name evidence="2" type="ORF">BXZ70DRAFT_958202</name>
</gene>
<evidence type="ECO:0000313" key="2">
    <source>
        <dbReference type="EMBL" id="KAH8083800.1"/>
    </source>
</evidence>
<dbReference type="Proteomes" id="UP000813824">
    <property type="component" value="Unassembled WGS sequence"/>
</dbReference>
<protein>
    <submittedName>
        <fullName evidence="2">Uncharacterized protein</fullName>
    </submittedName>
</protein>
<feature type="compositionally biased region" description="Basic and acidic residues" evidence="1">
    <location>
        <begin position="463"/>
        <end position="516"/>
    </location>
</feature>
<evidence type="ECO:0000313" key="3">
    <source>
        <dbReference type="Proteomes" id="UP000813824"/>
    </source>
</evidence>
<comment type="caution">
    <text evidence="2">The sequence shown here is derived from an EMBL/GenBank/DDBJ whole genome shotgun (WGS) entry which is preliminary data.</text>
</comment>
<dbReference type="AlphaFoldDB" id="A0A8K0XKW2"/>
<feature type="region of interest" description="Disordered" evidence="1">
    <location>
        <begin position="1"/>
        <end position="42"/>
    </location>
</feature>
<dbReference type="OrthoDB" id="2409325at2759"/>
<feature type="region of interest" description="Disordered" evidence="1">
    <location>
        <begin position="439"/>
        <end position="558"/>
    </location>
</feature>
<keyword evidence="3" id="KW-1185">Reference proteome</keyword>
<sequence length="558" mass="59639">MSTPSSPLVQRIVPGAPPPAPASKSQKKKRKPAAKGEVEVPDTAAAAQIETAPSSEDVKQGSVAAQLLAQPDDIPEAPTPVQDHKASHLVDMLNKRIKATNKKILRIQSYSTNPPEKLNEDQKRTLKTLPGLEGIVKELEEVKKAVEQYEAEQAHELEFKLAEVERAQEQRIQEAVAAAQHSHHRKTGDLLTLFRLHSALSNGHPSATSLNLNESEGLAVYSITETLLGEDAHGKFEIVKNFASEEGELHGVPFSRLVEITQTFANPAQTEPSTAESVGQSIEQSDESVPTPDVAVGGLPTSLGASGSFHFMQEDELEANPELSASQQEWVQVNESEVTPEVEITETTTEVHVNGHTVVEESVTVTTTAEVSDGAINWADEDDGGLPSIAGLQAKFGNTPEQTTPVPASPAPATPQPNVEQLNDGNPLVDDEGFVAAQRARGSRGRGGHRGSERGGYRGNYRGGERGGYRGGERGGYRGGEHGGFRGGERGERGERSERGSFRGGERGAFRGERGAYRGGRSNGDWRGGDSEHRGRGRGRGRADFQEGRGGSVPPSAA</sequence>
<feature type="compositionally biased region" description="Polar residues" evidence="1">
    <location>
        <begin position="265"/>
        <end position="283"/>
    </location>
</feature>
<dbReference type="EMBL" id="JAEVFJ010000047">
    <property type="protein sequence ID" value="KAH8083800.1"/>
    <property type="molecule type" value="Genomic_DNA"/>
</dbReference>